<dbReference type="GO" id="GO:0015628">
    <property type="term" value="P:protein secretion by the type II secretion system"/>
    <property type="evidence" value="ECO:0007669"/>
    <property type="project" value="InterPro"/>
</dbReference>
<keyword evidence="3 6" id="KW-0812">Transmembrane</keyword>
<sequence length="143" mass="14639">MNKKGFTLIELLVVIAIIGLLSTLAVVALGNARQKARDARRLSDLKQLQTALELYYTDNTAYPTGSAGVLGGTGYFCLGSAGFGATGCAGAYMGQVPADPLNTGANVYTYTAASNTYSVTASLETTMNGLSLGVTLSPSGIAD</sequence>
<evidence type="ECO:0000256" key="2">
    <source>
        <dbReference type="ARBA" id="ARBA00022481"/>
    </source>
</evidence>
<organism evidence="8 9">
    <name type="scientific">Candidatus Magasanikbacteria bacterium GW2011_GWA2_40_10</name>
    <dbReference type="NCBI Taxonomy" id="1619037"/>
    <lineage>
        <taxon>Bacteria</taxon>
        <taxon>Candidatus Magasanikiibacteriota</taxon>
    </lineage>
</organism>
<dbReference type="Proteomes" id="UP000034855">
    <property type="component" value="Unassembled WGS sequence"/>
</dbReference>
<evidence type="ECO:0000256" key="1">
    <source>
        <dbReference type="ARBA" id="ARBA00004167"/>
    </source>
</evidence>
<name>A0A0G0QAP8_9BACT</name>
<evidence type="ECO:0000256" key="5">
    <source>
        <dbReference type="ARBA" id="ARBA00023136"/>
    </source>
</evidence>
<reference evidence="8 9" key="1">
    <citation type="journal article" date="2015" name="Nature">
        <title>rRNA introns, odd ribosomes, and small enigmatic genomes across a large radiation of phyla.</title>
        <authorList>
            <person name="Brown C.T."/>
            <person name="Hug L.A."/>
            <person name="Thomas B.C."/>
            <person name="Sharon I."/>
            <person name="Castelle C.J."/>
            <person name="Singh A."/>
            <person name="Wilkins M.J."/>
            <person name="Williams K.H."/>
            <person name="Banfield J.F."/>
        </authorList>
    </citation>
    <scope>NUCLEOTIDE SEQUENCE [LARGE SCALE GENOMIC DNA]</scope>
</reference>
<dbReference type="GO" id="GO:0016020">
    <property type="term" value="C:membrane"/>
    <property type="evidence" value="ECO:0007669"/>
    <property type="project" value="UniProtKB-SubCell"/>
</dbReference>
<dbReference type="PROSITE" id="PS00409">
    <property type="entry name" value="PROKAR_NTER_METHYL"/>
    <property type="match status" value="1"/>
</dbReference>
<dbReference type="InterPro" id="IPR012902">
    <property type="entry name" value="N_methyl_site"/>
</dbReference>
<protein>
    <recommendedName>
        <fullName evidence="7">Type II secretion system protein GspG C-terminal domain-containing protein</fullName>
    </recommendedName>
</protein>
<comment type="subcellular location">
    <subcellularLocation>
        <location evidence="1">Membrane</location>
        <topology evidence="1">Single-pass membrane protein</topology>
    </subcellularLocation>
</comment>
<dbReference type="Gene3D" id="3.30.700.10">
    <property type="entry name" value="Glycoprotein, Type 4 Pilin"/>
    <property type="match status" value="1"/>
</dbReference>
<dbReference type="GO" id="GO:0015627">
    <property type="term" value="C:type II protein secretion system complex"/>
    <property type="evidence" value="ECO:0007669"/>
    <property type="project" value="InterPro"/>
</dbReference>
<feature type="domain" description="Type II secretion system protein GspG C-terminal" evidence="7">
    <location>
        <begin position="32"/>
        <end position="119"/>
    </location>
</feature>
<feature type="transmembrane region" description="Helical" evidence="6">
    <location>
        <begin position="6"/>
        <end position="32"/>
    </location>
</feature>
<dbReference type="AlphaFoldDB" id="A0A0G0QAP8"/>
<gene>
    <name evidence="8" type="ORF">UT67_C0016G0018</name>
</gene>
<keyword evidence="2" id="KW-0488">Methylation</keyword>
<evidence type="ECO:0000313" key="8">
    <source>
        <dbReference type="EMBL" id="KKR34411.1"/>
    </source>
</evidence>
<keyword evidence="5 6" id="KW-0472">Membrane</keyword>
<dbReference type="Pfam" id="PF07963">
    <property type="entry name" value="N_methyl"/>
    <property type="match status" value="1"/>
</dbReference>
<dbReference type="STRING" id="1619037.UT67_C0016G0018"/>
<dbReference type="SUPFAM" id="SSF54523">
    <property type="entry name" value="Pili subunits"/>
    <property type="match status" value="1"/>
</dbReference>
<dbReference type="PANTHER" id="PTHR30093">
    <property type="entry name" value="GENERAL SECRETION PATHWAY PROTEIN G"/>
    <property type="match status" value="1"/>
</dbReference>
<keyword evidence="4 6" id="KW-1133">Transmembrane helix</keyword>
<evidence type="ECO:0000259" key="7">
    <source>
        <dbReference type="Pfam" id="PF08334"/>
    </source>
</evidence>
<dbReference type="PRINTS" id="PR00813">
    <property type="entry name" value="BCTERIALGSPG"/>
</dbReference>
<accession>A0A0G0QAP8</accession>
<dbReference type="NCBIfam" id="TIGR02532">
    <property type="entry name" value="IV_pilin_GFxxxE"/>
    <property type="match status" value="1"/>
</dbReference>
<dbReference type="PANTHER" id="PTHR30093:SF44">
    <property type="entry name" value="TYPE II SECRETION SYSTEM CORE PROTEIN G"/>
    <property type="match status" value="1"/>
</dbReference>
<dbReference type="InterPro" id="IPR013545">
    <property type="entry name" value="T2SS_protein-GspG_C"/>
</dbReference>
<evidence type="ECO:0000256" key="6">
    <source>
        <dbReference type="SAM" id="Phobius"/>
    </source>
</evidence>
<proteinExistence type="predicted"/>
<dbReference type="InterPro" id="IPR045584">
    <property type="entry name" value="Pilin-like"/>
</dbReference>
<comment type="caution">
    <text evidence="8">The sequence shown here is derived from an EMBL/GenBank/DDBJ whole genome shotgun (WGS) entry which is preliminary data.</text>
</comment>
<evidence type="ECO:0000256" key="3">
    <source>
        <dbReference type="ARBA" id="ARBA00022692"/>
    </source>
</evidence>
<dbReference type="Pfam" id="PF08334">
    <property type="entry name" value="T2SSG"/>
    <property type="match status" value="1"/>
</dbReference>
<evidence type="ECO:0000313" key="9">
    <source>
        <dbReference type="Proteomes" id="UP000034855"/>
    </source>
</evidence>
<dbReference type="EMBL" id="LBXR01000016">
    <property type="protein sequence ID" value="KKR34411.1"/>
    <property type="molecule type" value="Genomic_DNA"/>
</dbReference>
<evidence type="ECO:0000256" key="4">
    <source>
        <dbReference type="ARBA" id="ARBA00022989"/>
    </source>
</evidence>
<dbReference type="InterPro" id="IPR000983">
    <property type="entry name" value="Bac_GSPG_pilin"/>
</dbReference>